<feature type="domain" description="ABC transmembrane type-1" evidence="9">
    <location>
        <begin position="74"/>
        <end position="263"/>
    </location>
</feature>
<dbReference type="Pfam" id="PF00528">
    <property type="entry name" value="BPD_transp_1"/>
    <property type="match status" value="1"/>
</dbReference>
<evidence type="ECO:0000256" key="1">
    <source>
        <dbReference type="ARBA" id="ARBA00004651"/>
    </source>
</evidence>
<keyword evidence="4 8" id="KW-0812">Transmembrane</keyword>
<dbReference type="EMBL" id="DRDR01000172">
    <property type="protein sequence ID" value="HDL60587.1"/>
    <property type="molecule type" value="Genomic_DNA"/>
</dbReference>
<organism evidence="10">
    <name type="scientific">candidate division WOR-3 bacterium</name>
    <dbReference type="NCBI Taxonomy" id="2052148"/>
    <lineage>
        <taxon>Bacteria</taxon>
        <taxon>Bacteria division WOR-3</taxon>
    </lineage>
</organism>
<proteinExistence type="inferred from homology"/>
<dbReference type="Pfam" id="PF12911">
    <property type="entry name" value="OppC_N"/>
    <property type="match status" value="1"/>
</dbReference>
<dbReference type="AlphaFoldDB" id="A0A7V0LUV5"/>
<dbReference type="InterPro" id="IPR053385">
    <property type="entry name" value="ABC_transport_permease"/>
</dbReference>
<keyword evidence="2 8" id="KW-0813">Transport</keyword>
<feature type="transmembrane region" description="Helical" evidence="8">
    <location>
        <begin position="138"/>
        <end position="156"/>
    </location>
</feature>
<dbReference type="NCBIfam" id="NF045474">
    <property type="entry name" value="Opp2C"/>
    <property type="match status" value="1"/>
</dbReference>
<keyword evidence="6 8" id="KW-0472">Membrane</keyword>
<evidence type="ECO:0000313" key="10">
    <source>
        <dbReference type="EMBL" id="HDL60587.1"/>
    </source>
</evidence>
<comment type="similarity">
    <text evidence="7">Belongs to the binding-protein-dependent transport system permease family. OppBC subfamily.</text>
</comment>
<feature type="transmembrane region" description="Helical" evidence="8">
    <location>
        <begin position="195"/>
        <end position="220"/>
    </location>
</feature>
<accession>A0A7V0LUV5</accession>
<comment type="caution">
    <text evidence="10">The sequence shown here is derived from an EMBL/GenBank/DDBJ whole genome shotgun (WGS) entry which is preliminary data.</text>
</comment>
<keyword evidence="5 8" id="KW-1133">Transmembrane helix</keyword>
<evidence type="ECO:0000256" key="7">
    <source>
        <dbReference type="ARBA" id="ARBA00024202"/>
    </source>
</evidence>
<feature type="transmembrane region" description="Helical" evidence="8">
    <location>
        <begin position="70"/>
        <end position="101"/>
    </location>
</feature>
<dbReference type="PANTHER" id="PTHR43386:SF1">
    <property type="entry name" value="D,D-DIPEPTIDE TRANSPORT SYSTEM PERMEASE PROTEIN DDPC-RELATED"/>
    <property type="match status" value="1"/>
</dbReference>
<sequence>MRHNLQQLKSDKLALTGIIIILILAFIAIFAPYLSLYDPLEVNMANRLQMPSEEHPLGTDQLGRDLLSRIIYATYVSITAAALATLMIITFGVTIGAIAGYFGGIVDQAIMRIVDVLLAFPSLILTIAIAGILGPSLMNLIIAMTATGWVGYSRIIRGSVLSIKEKEFVEAARALGFGNLYIIARHIIPNVISPVVVIATIDMGHIILSITGLSFLGLGAQPPTPEWGTMLNEGKSFMTTAPHLMIFPGLMIMITVLAFNFLGDGLRDALDPRLRQVMMMK</sequence>
<dbReference type="Proteomes" id="UP000886381">
    <property type="component" value="Unassembled WGS sequence"/>
</dbReference>
<evidence type="ECO:0000256" key="3">
    <source>
        <dbReference type="ARBA" id="ARBA00022475"/>
    </source>
</evidence>
<dbReference type="PROSITE" id="PS50928">
    <property type="entry name" value="ABC_TM1"/>
    <property type="match status" value="1"/>
</dbReference>
<gene>
    <name evidence="10" type="ORF">ENH14_03925</name>
</gene>
<evidence type="ECO:0000256" key="4">
    <source>
        <dbReference type="ARBA" id="ARBA00022692"/>
    </source>
</evidence>
<keyword evidence="3" id="KW-1003">Cell membrane</keyword>
<dbReference type="SUPFAM" id="SSF161098">
    <property type="entry name" value="MetI-like"/>
    <property type="match status" value="1"/>
</dbReference>
<reference evidence="10" key="1">
    <citation type="journal article" date="2020" name="mSystems">
        <title>Genome- and Community-Level Interaction Insights into Carbon Utilization and Element Cycling Functions of Hydrothermarchaeota in Hydrothermal Sediment.</title>
        <authorList>
            <person name="Zhou Z."/>
            <person name="Liu Y."/>
            <person name="Xu W."/>
            <person name="Pan J."/>
            <person name="Luo Z.H."/>
            <person name="Li M."/>
        </authorList>
    </citation>
    <scope>NUCLEOTIDE SEQUENCE [LARGE SCALE GENOMIC DNA]</scope>
    <source>
        <strain evidence="10">HyVt-28</strain>
    </source>
</reference>
<dbReference type="InterPro" id="IPR050366">
    <property type="entry name" value="BP-dependent_transpt_permease"/>
</dbReference>
<name>A0A7V0LUV5_UNCW3</name>
<evidence type="ECO:0000256" key="8">
    <source>
        <dbReference type="RuleBase" id="RU363032"/>
    </source>
</evidence>
<evidence type="ECO:0000256" key="5">
    <source>
        <dbReference type="ARBA" id="ARBA00022989"/>
    </source>
</evidence>
<dbReference type="InterPro" id="IPR000515">
    <property type="entry name" value="MetI-like"/>
</dbReference>
<comment type="subcellular location">
    <subcellularLocation>
        <location evidence="1 8">Cell membrane</location>
        <topology evidence="1 8">Multi-pass membrane protein</topology>
    </subcellularLocation>
</comment>
<evidence type="ECO:0000256" key="2">
    <source>
        <dbReference type="ARBA" id="ARBA00022448"/>
    </source>
</evidence>
<evidence type="ECO:0000256" key="6">
    <source>
        <dbReference type="ARBA" id="ARBA00023136"/>
    </source>
</evidence>
<feature type="transmembrane region" description="Helical" evidence="8">
    <location>
        <begin position="113"/>
        <end position="132"/>
    </location>
</feature>
<dbReference type="CDD" id="cd06261">
    <property type="entry name" value="TM_PBP2"/>
    <property type="match status" value="1"/>
</dbReference>
<feature type="transmembrane region" description="Helical" evidence="8">
    <location>
        <begin position="12"/>
        <end position="34"/>
    </location>
</feature>
<feature type="transmembrane region" description="Helical" evidence="8">
    <location>
        <begin position="240"/>
        <end position="263"/>
    </location>
</feature>
<dbReference type="Gene3D" id="1.10.3720.10">
    <property type="entry name" value="MetI-like"/>
    <property type="match status" value="1"/>
</dbReference>
<dbReference type="GO" id="GO:0005886">
    <property type="term" value="C:plasma membrane"/>
    <property type="evidence" value="ECO:0007669"/>
    <property type="project" value="UniProtKB-SubCell"/>
</dbReference>
<dbReference type="PANTHER" id="PTHR43386">
    <property type="entry name" value="OLIGOPEPTIDE TRANSPORT SYSTEM PERMEASE PROTEIN APPC"/>
    <property type="match status" value="1"/>
</dbReference>
<dbReference type="InterPro" id="IPR025966">
    <property type="entry name" value="OppC_N"/>
</dbReference>
<dbReference type="GO" id="GO:0055085">
    <property type="term" value="P:transmembrane transport"/>
    <property type="evidence" value="ECO:0007669"/>
    <property type="project" value="InterPro"/>
</dbReference>
<dbReference type="InterPro" id="IPR035906">
    <property type="entry name" value="MetI-like_sf"/>
</dbReference>
<protein>
    <submittedName>
        <fullName evidence="10">ABC transporter permease</fullName>
    </submittedName>
</protein>
<evidence type="ECO:0000259" key="9">
    <source>
        <dbReference type="PROSITE" id="PS50928"/>
    </source>
</evidence>